<evidence type="ECO:0000259" key="1">
    <source>
        <dbReference type="Pfam" id="PF24809"/>
    </source>
</evidence>
<name>A0A6A6HNT4_VIRVR</name>
<accession>A0A6A6HNT4</accession>
<feature type="domain" description="DUF7708" evidence="1">
    <location>
        <begin position="119"/>
        <end position="262"/>
    </location>
</feature>
<proteinExistence type="predicted"/>
<keyword evidence="3" id="KW-1185">Reference proteome</keyword>
<dbReference type="AlphaFoldDB" id="A0A6A6HNT4"/>
<dbReference type="Pfam" id="PF24809">
    <property type="entry name" value="DUF7708"/>
    <property type="match status" value="1"/>
</dbReference>
<sequence>MDLADQASDVTGWYSSANAPSSAEEILSETFAHARLLLRSIVKPQDFERLFPPTNSPNPKHVSSHTIFDVQRCVRDAQASYECRTGQTMDAFRAATSSPIPSTSHTSTMSKSKAKARVWLTGLSEKLVYYGNIFDILVQHHPEYVSLAWGTFKLLFVAITNHAETASKLSKSISLIADLLPQHAFHLVLYPTPSMQDSVARLYAQILHFLLSALKWYHDSRAVHALKSLFQPWDLKFRPEYEAVAAAAQQVGRLADVALKAEVRDTRLEVREARVEMGEGTRRWEWVREEMRLLRGENERLVGLVEARFGRMEEAMHGMYKEIRVDFTSQRETLNRVHLNQMLSLPLWSSLPTSGESLQFCRSMRSRRRERTRLPLPDVQKLETWTSQRDNAVLFIDTYVPVVAKTFMIDLIDLILDNRIPIIWALRYADYQDRRTSVLDVVRLLVLQAMQVSADRLLDSPFPVTVEQLREAASLSDWVRILNRLLRSISQAFIVIDADLLSHVTLCDRSEALELLDALRMELSGNVKIVTATSSVSRAYVETLEHSNACVRIWTGHGGDWRKPRKPRRPMIRFRKG</sequence>
<gene>
    <name evidence="2" type="ORF">EV356DRAFT_514042</name>
</gene>
<reference evidence="2" key="1">
    <citation type="journal article" date="2020" name="Stud. Mycol.">
        <title>101 Dothideomycetes genomes: a test case for predicting lifestyles and emergence of pathogens.</title>
        <authorList>
            <person name="Haridas S."/>
            <person name="Albert R."/>
            <person name="Binder M."/>
            <person name="Bloem J."/>
            <person name="Labutti K."/>
            <person name="Salamov A."/>
            <person name="Andreopoulos B."/>
            <person name="Baker S."/>
            <person name="Barry K."/>
            <person name="Bills G."/>
            <person name="Bluhm B."/>
            <person name="Cannon C."/>
            <person name="Castanera R."/>
            <person name="Culley D."/>
            <person name="Daum C."/>
            <person name="Ezra D."/>
            <person name="Gonzalez J."/>
            <person name="Henrissat B."/>
            <person name="Kuo A."/>
            <person name="Liang C."/>
            <person name="Lipzen A."/>
            <person name="Lutzoni F."/>
            <person name="Magnuson J."/>
            <person name="Mondo S."/>
            <person name="Nolan M."/>
            <person name="Ohm R."/>
            <person name="Pangilinan J."/>
            <person name="Park H.-J."/>
            <person name="Ramirez L."/>
            <person name="Alfaro M."/>
            <person name="Sun H."/>
            <person name="Tritt A."/>
            <person name="Yoshinaga Y."/>
            <person name="Zwiers L.-H."/>
            <person name="Turgeon B."/>
            <person name="Goodwin S."/>
            <person name="Spatafora J."/>
            <person name="Crous P."/>
            <person name="Grigoriev I."/>
        </authorList>
    </citation>
    <scope>NUCLEOTIDE SEQUENCE</scope>
    <source>
        <strain evidence="2">Tuck. ex Michener</strain>
    </source>
</reference>
<protein>
    <recommendedName>
        <fullName evidence="1">DUF7708 domain-containing protein</fullName>
    </recommendedName>
</protein>
<dbReference type="InterPro" id="IPR056125">
    <property type="entry name" value="DUF7708"/>
</dbReference>
<dbReference type="Proteomes" id="UP000800092">
    <property type="component" value="Unassembled WGS sequence"/>
</dbReference>
<evidence type="ECO:0000313" key="3">
    <source>
        <dbReference type="Proteomes" id="UP000800092"/>
    </source>
</evidence>
<dbReference type="EMBL" id="ML991772">
    <property type="protein sequence ID" value="KAF2239765.1"/>
    <property type="molecule type" value="Genomic_DNA"/>
</dbReference>
<dbReference type="OrthoDB" id="61900at2759"/>
<evidence type="ECO:0000313" key="2">
    <source>
        <dbReference type="EMBL" id="KAF2239765.1"/>
    </source>
</evidence>
<organism evidence="2 3">
    <name type="scientific">Viridothelium virens</name>
    <name type="common">Speckled blister lichen</name>
    <name type="synonym">Trypethelium virens</name>
    <dbReference type="NCBI Taxonomy" id="1048519"/>
    <lineage>
        <taxon>Eukaryota</taxon>
        <taxon>Fungi</taxon>
        <taxon>Dikarya</taxon>
        <taxon>Ascomycota</taxon>
        <taxon>Pezizomycotina</taxon>
        <taxon>Dothideomycetes</taxon>
        <taxon>Dothideomycetes incertae sedis</taxon>
        <taxon>Trypetheliales</taxon>
        <taxon>Trypetheliaceae</taxon>
        <taxon>Viridothelium</taxon>
    </lineage>
</organism>